<feature type="transmembrane region" description="Helical" evidence="7">
    <location>
        <begin position="99"/>
        <end position="118"/>
    </location>
</feature>
<evidence type="ECO:0000256" key="6">
    <source>
        <dbReference type="ARBA" id="ARBA00023136"/>
    </source>
</evidence>
<keyword evidence="2" id="KW-0813">Transport</keyword>
<feature type="transmembrane region" description="Helical" evidence="7">
    <location>
        <begin position="16"/>
        <end position="36"/>
    </location>
</feature>
<feature type="transmembrane region" description="Helical" evidence="7">
    <location>
        <begin position="218"/>
        <end position="236"/>
    </location>
</feature>
<feature type="transmembrane region" description="Helical" evidence="7">
    <location>
        <begin position="289"/>
        <end position="308"/>
    </location>
</feature>
<dbReference type="Proteomes" id="UP000051048">
    <property type="component" value="Unassembled WGS sequence"/>
</dbReference>
<dbReference type="EMBL" id="AZFH01000016">
    <property type="protein sequence ID" value="KRL82997.1"/>
    <property type="molecule type" value="Genomic_DNA"/>
</dbReference>
<keyword evidence="4 7" id="KW-0812">Transmembrane</keyword>
<feature type="transmembrane region" description="Helical" evidence="7">
    <location>
        <begin position="75"/>
        <end position="93"/>
    </location>
</feature>
<dbReference type="PROSITE" id="PS50850">
    <property type="entry name" value="MFS"/>
    <property type="match status" value="1"/>
</dbReference>
<evidence type="ECO:0000256" key="7">
    <source>
        <dbReference type="SAM" id="Phobius"/>
    </source>
</evidence>
<organism evidence="9 10">
    <name type="scientific">Ligilactobacillus equi DSM 15833 = JCM 10991</name>
    <dbReference type="NCBI Taxonomy" id="1423740"/>
    <lineage>
        <taxon>Bacteria</taxon>
        <taxon>Bacillati</taxon>
        <taxon>Bacillota</taxon>
        <taxon>Bacilli</taxon>
        <taxon>Lactobacillales</taxon>
        <taxon>Lactobacillaceae</taxon>
        <taxon>Ligilactobacillus</taxon>
    </lineage>
</organism>
<reference evidence="9 10" key="1">
    <citation type="journal article" date="2015" name="Genome Announc.">
        <title>Expanding the biotechnology potential of lactobacilli through comparative genomics of 213 strains and associated genera.</title>
        <authorList>
            <person name="Sun Z."/>
            <person name="Harris H.M."/>
            <person name="McCann A."/>
            <person name="Guo C."/>
            <person name="Argimon S."/>
            <person name="Zhang W."/>
            <person name="Yang X."/>
            <person name="Jeffery I.B."/>
            <person name="Cooney J.C."/>
            <person name="Kagawa T.F."/>
            <person name="Liu W."/>
            <person name="Song Y."/>
            <person name="Salvetti E."/>
            <person name="Wrobel A."/>
            <person name="Rasinkangas P."/>
            <person name="Parkhill J."/>
            <person name="Rea M.C."/>
            <person name="O'Sullivan O."/>
            <person name="Ritari J."/>
            <person name="Douillard F.P."/>
            <person name="Paul Ross R."/>
            <person name="Yang R."/>
            <person name="Briner A.E."/>
            <person name="Felis G.E."/>
            <person name="de Vos W.M."/>
            <person name="Barrangou R."/>
            <person name="Klaenhammer T.R."/>
            <person name="Caufield P.W."/>
            <person name="Cui Y."/>
            <person name="Zhang H."/>
            <person name="O'Toole P.W."/>
        </authorList>
    </citation>
    <scope>NUCLEOTIDE SEQUENCE [LARGE SCALE GENOMIC DNA]</scope>
    <source>
        <strain evidence="9 10">DSM 15833</strain>
    </source>
</reference>
<evidence type="ECO:0000313" key="9">
    <source>
        <dbReference type="EMBL" id="KRL82997.1"/>
    </source>
</evidence>
<dbReference type="InterPro" id="IPR050171">
    <property type="entry name" value="MFS_Transporters"/>
</dbReference>
<dbReference type="AlphaFoldDB" id="A0A0R1TWV1"/>
<evidence type="ECO:0000259" key="8">
    <source>
        <dbReference type="PROSITE" id="PS50850"/>
    </source>
</evidence>
<keyword evidence="6 7" id="KW-0472">Membrane</keyword>
<feature type="domain" description="Major facilitator superfamily (MFS) profile" evidence="8">
    <location>
        <begin position="1"/>
        <end position="403"/>
    </location>
</feature>
<dbReference type="GO" id="GO:0022857">
    <property type="term" value="F:transmembrane transporter activity"/>
    <property type="evidence" value="ECO:0007669"/>
    <property type="project" value="InterPro"/>
</dbReference>
<dbReference type="RefSeq" id="WP_056986694.1">
    <property type="nucleotide sequence ID" value="NZ_AZFH01000016.1"/>
</dbReference>
<evidence type="ECO:0000256" key="1">
    <source>
        <dbReference type="ARBA" id="ARBA00004651"/>
    </source>
</evidence>
<sequence length="410" mass="45810">MQEFFTLPKQIQLRELIRFITITLGSSVYPFMAMYYTNYFGAFWTGVLMMITSLAGFVGTLYGGHLSDAIGRKKVVVLGSIGTSIGWFLTILANFPHHVLPGLTFVGILIEAISSNFYQPAYEAMLIDLTDESNRRFVYTISYWFINIAVMLGAGISGLFYDQYFLELLIGLFVVNTICFFITYFYFDETKSADADFEHGLGIFDTFKNYGEVLTDKIFVLYAVGSTLFASAWLQMDNYVPVHLKLSFQTTQILGITITGAKMLSVMIFTNTILIVIFMTLVNRLTKPLSLMAQLISGSVIYALGMLFCFTFESFLPLWLAVVFFTIGEMINVPASQVLRADMMDENKIGSYSGFIAMSQPLGSILASSLVSLSYFTGRLGVQIAFIFISGLGLSLVAYSAHQKLRQLTK</sequence>
<dbReference type="STRING" id="1423740.FC36_GL000795"/>
<dbReference type="InterPro" id="IPR011701">
    <property type="entry name" value="MFS"/>
</dbReference>
<feature type="transmembrane region" description="Helical" evidence="7">
    <location>
        <begin position="314"/>
        <end position="333"/>
    </location>
</feature>
<dbReference type="InterPro" id="IPR036259">
    <property type="entry name" value="MFS_trans_sf"/>
</dbReference>
<comment type="subcellular location">
    <subcellularLocation>
        <location evidence="1">Cell membrane</location>
        <topology evidence="1">Multi-pass membrane protein</topology>
    </subcellularLocation>
</comment>
<feature type="transmembrane region" description="Helical" evidence="7">
    <location>
        <begin position="256"/>
        <end position="282"/>
    </location>
</feature>
<feature type="transmembrane region" description="Helical" evidence="7">
    <location>
        <begin position="138"/>
        <end position="160"/>
    </location>
</feature>
<dbReference type="InterPro" id="IPR020846">
    <property type="entry name" value="MFS_dom"/>
</dbReference>
<evidence type="ECO:0000256" key="3">
    <source>
        <dbReference type="ARBA" id="ARBA00022475"/>
    </source>
</evidence>
<feature type="transmembrane region" description="Helical" evidence="7">
    <location>
        <begin position="166"/>
        <end position="187"/>
    </location>
</feature>
<dbReference type="PATRIC" id="fig|1423740.3.peg.842"/>
<feature type="transmembrane region" description="Helical" evidence="7">
    <location>
        <begin position="382"/>
        <end position="401"/>
    </location>
</feature>
<protein>
    <submittedName>
        <fullName evidence="9">Major facilitator family transporter</fullName>
    </submittedName>
</protein>
<evidence type="ECO:0000256" key="4">
    <source>
        <dbReference type="ARBA" id="ARBA00022692"/>
    </source>
</evidence>
<evidence type="ECO:0000313" key="10">
    <source>
        <dbReference type="Proteomes" id="UP000051048"/>
    </source>
</evidence>
<dbReference type="CDD" id="cd17329">
    <property type="entry name" value="MFS_MdtH_MDR_like"/>
    <property type="match status" value="1"/>
</dbReference>
<dbReference type="OrthoDB" id="9793283at2"/>
<comment type="caution">
    <text evidence="9">The sequence shown here is derived from an EMBL/GenBank/DDBJ whole genome shotgun (WGS) entry which is preliminary data.</text>
</comment>
<feature type="transmembrane region" description="Helical" evidence="7">
    <location>
        <begin position="42"/>
        <end position="63"/>
    </location>
</feature>
<feature type="transmembrane region" description="Helical" evidence="7">
    <location>
        <begin position="354"/>
        <end position="376"/>
    </location>
</feature>
<evidence type="ECO:0000256" key="2">
    <source>
        <dbReference type="ARBA" id="ARBA00022448"/>
    </source>
</evidence>
<dbReference type="Gene3D" id="1.20.1250.20">
    <property type="entry name" value="MFS general substrate transporter like domains"/>
    <property type="match status" value="1"/>
</dbReference>
<proteinExistence type="predicted"/>
<dbReference type="PANTHER" id="PTHR23517">
    <property type="entry name" value="RESISTANCE PROTEIN MDTM, PUTATIVE-RELATED-RELATED"/>
    <property type="match status" value="1"/>
</dbReference>
<keyword evidence="3" id="KW-1003">Cell membrane</keyword>
<accession>A0A0R1TWV1</accession>
<dbReference type="PANTHER" id="PTHR23517:SF3">
    <property type="entry name" value="INTEGRAL MEMBRANE TRANSPORT PROTEIN"/>
    <property type="match status" value="1"/>
</dbReference>
<dbReference type="SUPFAM" id="SSF103473">
    <property type="entry name" value="MFS general substrate transporter"/>
    <property type="match status" value="1"/>
</dbReference>
<keyword evidence="5 7" id="KW-1133">Transmembrane helix</keyword>
<gene>
    <name evidence="9" type="ORF">FC36_GL000795</name>
</gene>
<dbReference type="GO" id="GO:0005886">
    <property type="term" value="C:plasma membrane"/>
    <property type="evidence" value="ECO:0007669"/>
    <property type="project" value="UniProtKB-SubCell"/>
</dbReference>
<name>A0A0R1TWV1_9LACO</name>
<evidence type="ECO:0000256" key="5">
    <source>
        <dbReference type="ARBA" id="ARBA00022989"/>
    </source>
</evidence>
<dbReference type="Pfam" id="PF07690">
    <property type="entry name" value="MFS_1"/>
    <property type="match status" value="1"/>
</dbReference>